<dbReference type="CDD" id="cd00531">
    <property type="entry name" value="NTF2_like"/>
    <property type="match status" value="1"/>
</dbReference>
<proteinExistence type="predicted"/>
<dbReference type="InterPro" id="IPR037401">
    <property type="entry name" value="SnoaL-like"/>
</dbReference>
<dbReference type="EMBL" id="QWFX01000005">
    <property type="protein sequence ID" value="RIJ33192.1"/>
    <property type="molecule type" value="Genomic_DNA"/>
</dbReference>
<dbReference type="OrthoDB" id="333383at2"/>
<dbReference type="InterPro" id="IPR032710">
    <property type="entry name" value="NTF2-like_dom_sf"/>
</dbReference>
<sequence>MDIERFNADWLQAWTDKDVDRLVAFYSPNTVYKDPQTAHGLTGREALRGYLETLFGSTPPMVYTPDTTWHIDGGFCGRWTCDIGEGGKEGRIRGFDLVLLEHGLIAHNEVYVHSLTDAS</sequence>
<dbReference type="Gene3D" id="3.10.450.50">
    <property type="match status" value="1"/>
</dbReference>
<organism evidence="2 3">
    <name type="scientific">Henriciella mobilis</name>
    <dbReference type="NCBI Taxonomy" id="2305467"/>
    <lineage>
        <taxon>Bacteria</taxon>
        <taxon>Pseudomonadati</taxon>
        <taxon>Pseudomonadota</taxon>
        <taxon>Alphaproteobacteria</taxon>
        <taxon>Hyphomonadales</taxon>
        <taxon>Hyphomonadaceae</taxon>
        <taxon>Henriciella</taxon>
    </lineage>
</organism>
<protein>
    <submittedName>
        <fullName evidence="2">Nuclear transport factor 2 family protein</fullName>
    </submittedName>
</protein>
<keyword evidence="3" id="KW-1185">Reference proteome</keyword>
<evidence type="ECO:0000259" key="1">
    <source>
        <dbReference type="Pfam" id="PF12680"/>
    </source>
</evidence>
<dbReference type="SUPFAM" id="SSF54427">
    <property type="entry name" value="NTF2-like"/>
    <property type="match status" value="1"/>
</dbReference>
<dbReference type="Proteomes" id="UP000266385">
    <property type="component" value="Unassembled WGS sequence"/>
</dbReference>
<evidence type="ECO:0000313" key="3">
    <source>
        <dbReference type="Proteomes" id="UP000266385"/>
    </source>
</evidence>
<name>A0A399RTJ1_9PROT</name>
<dbReference type="AlphaFoldDB" id="A0A399RTJ1"/>
<dbReference type="Pfam" id="PF12680">
    <property type="entry name" value="SnoaL_2"/>
    <property type="match status" value="1"/>
</dbReference>
<feature type="domain" description="SnoaL-like" evidence="1">
    <location>
        <begin position="9"/>
        <end position="107"/>
    </location>
</feature>
<reference evidence="2 3" key="1">
    <citation type="submission" date="2018-08" db="EMBL/GenBank/DDBJ databases">
        <title>Henriciella mobilis sp. nov., isolated from seawater.</title>
        <authorList>
            <person name="Cheng H."/>
            <person name="Wu Y.-H."/>
            <person name="Xu X.-W."/>
            <person name="Guo L.-L."/>
        </authorList>
    </citation>
    <scope>NUCLEOTIDE SEQUENCE [LARGE SCALE GENOMIC DNA]</scope>
    <source>
        <strain evidence="2 3">JN25</strain>
    </source>
</reference>
<comment type="caution">
    <text evidence="2">The sequence shown here is derived from an EMBL/GenBank/DDBJ whole genome shotgun (WGS) entry which is preliminary data.</text>
</comment>
<accession>A0A399RTJ1</accession>
<gene>
    <name evidence="2" type="ORF">D1223_03785</name>
</gene>
<evidence type="ECO:0000313" key="2">
    <source>
        <dbReference type="EMBL" id="RIJ33192.1"/>
    </source>
</evidence>